<dbReference type="EMBL" id="CP037900">
    <property type="protein sequence ID" value="QBP10301.1"/>
    <property type="molecule type" value="Genomic_DNA"/>
</dbReference>
<dbReference type="OrthoDB" id="9810148at2"/>
<dbReference type="FunFam" id="1.10.8.60:FF:000013">
    <property type="entry name" value="DNA polymerase III subunit gamma/tau"/>
    <property type="match status" value="1"/>
</dbReference>
<evidence type="ECO:0000256" key="3">
    <source>
        <dbReference type="ARBA" id="ARBA00022695"/>
    </source>
</evidence>
<dbReference type="AlphaFoldDB" id="A0A482IPZ8"/>
<sequence>MSYQVLARKWRPRDFTTLVGQEHVVRALTHALEQQRLHHAYLFTGTRGVGKTTLSRILAKALNCTGPDGNGGITAQPCGQCKACTEIDSGRFVDYIEMDAASNRGVDEMAQLLDKAIYAPTAGRFKVYMIDEVHMLTNHAFNAMLKTLEEPPEHVKFILATTDPQKIPVTVLSRCLQFNLKQMPPGHIVSHLDHILAQEGIGHDGSALRLLAQAAHGSMRDALSLTDQAIAYSAGQVSEEAVRGMLGAIDQSYLVQLLDALAAEDGATMLGIADSMADRSLSFAGALQDLGSLLHKVALAQAVPASVQDEWPEAEDVRRLAGQFDAQETQLFYQIANLGRSELALAPDEYAGFTMTLLRMLAFRPSTAPASPVGGQGGGGQQMARPRPAGTTSAAPSPRAMASAVAEPVAAEPVKAAPVVAPAAPTAPITAAAPAASATPSMPAAPAKSAEPAPPQADVDTSMSPARAALAAARQASAGRAGRPMSAAPNAGAAAAASSRPAAQPLRPPSASRPATTAALAPAPAVSPAVAPVVTPTVTPAVAPSKAAAAPVAAARPAPVAKPAPQPEAKSVPPWEAAGASDVPPWEEMPPDLPVIGPYDSDPGYDPSFGGFDNGFEPDSADRAPRAARKPAPTQSAAKPVSKPVNKPEPEPAVQLAPAVPQVAPSAGEDGTPPVFTGDWPEFAATLPLKGLAQQLALQSELHRVVGRTLHLRVPVAAIAEANVAERLQAALIEHFRVDVRVQCVVGGVTHTAAAVDAAARAERQREAEAEIDRDPFVQGLLREFGGQIVPGSIQPRAA</sequence>
<dbReference type="Proteomes" id="UP000253772">
    <property type="component" value="Chromosome c1"/>
</dbReference>
<dbReference type="FunFam" id="1.20.272.10:FF:000003">
    <property type="entry name" value="DNA polymerase III subunit gamma/tau"/>
    <property type="match status" value="1"/>
</dbReference>
<evidence type="ECO:0000313" key="14">
    <source>
        <dbReference type="EMBL" id="QBP10301.1"/>
    </source>
</evidence>
<dbReference type="RefSeq" id="WP_024570120.1">
    <property type="nucleotide sequence ID" value="NZ_CP037900.1"/>
</dbReference>
<keyword evidence="9 11" id="KW-0239">DNA-directed DNA polymerase</keyword>
<dbReference type="InterPro" id="IPR027417">
    <property type="entry name" value="P-loop_NTPase"/>
</dbReference>
<evidence type="ECO:0000256" key="2">
    <source>
        <dbReference type="ARBA" id="ARBA00022679"/>
    </source>
</evidence>
<keyword evidence="6 11" id="KW-0547">Nucleotide-binding</keyword>
<dbReference type="Gene3D" id="1.20.272.10">
    <property type="match status" value="1"/>
</dbReference>
<keyword evidence="2 11" id="KW-0808">Transferase</keyword>
<comment type="subunit">
    <text evidence="11">DNA polymerase III contains a core (composed of alpha, epsilon and theta chains) that associates with a tau subunit. This core dimerizes to form the POLIII' complex. PolIII' associates with the gamma complex (composed of gamma, delta, delta', psi and chi chains) and with the beta chain to form the complete DNA polymerase III complex.</text>
</comment>
<reference evidence="14 15" key="1">
    <citation type="submission" date="2019-03" db="EMBL/GenBank/DDBJ databases">
        <title>Comparative insights into the high quality Complete genome sequence of highly metal resistant Cupriavidus metallidurans strain BS1 isolated from a gold-copper mine.</title>
        <authorList>
            <person name="Mazhar H.S."/>
            <person name="Rensing C."/>
        </authorList>
    </citation>
    <scope>NUCLEOTIDE SEQUENCE [LARGE SCALE GENOMIC DNA]</scope>
    <source>
        <strain evidence="14 15">BS1</strain>
    </source>
</reference>
<keyword evidence="8 11" id="KW-0067">ATP-binding</keyword>
<evidence type="ECO:0000256" key="7">
    <source>
        <dbReference type="ARBA" id="ARBA00022833"/>
    </source>
</evidence>
<feature type="compositionally biased region" description="Low complexity" evidence="12">
    <location>
        <begin position="466"/>
        <end position="519"/>
    </location>
</feature>
<keyword evidence="4 11" id="KW-0235">DNA replication</keyword>
<comment type="similarity">
    <text evidence="1 11">Belongs to the DnaX/STICHEL family.</text>
</comment>
<feature type="region of interest" description="Disordered" evidence="12">
    <location>
        <begin position="438"/>
        <end position="519"/>
    </location>
</feature>
<dbReference type="NCBIfam" id="TIGR02397">
    <property type="entry name" value="dnaX_nterm"/>
    <property type="match status" value="1"/>
</dbReference>
<evidence type="ECO:0000259" key="13">
    <source>
        <dbReference type="SMART" id="SM00382"/>
    </source>
</evidence>
<evidence type="ECO:0000256" key="6">
    <source>
        <dbReference type="ARBA" id="ARBA00022741"/>
    </source>
</evidence>
<evidence type="ECO:0000256" key="4">
    <source>
        <dbReference type="ARBA" id="ARBA00022705"/>
    </source>
</evidence>
<keyword evidence="7" id="KW-0862">Zinc</keyword>
<dbReference type="GO" id="GO:0046872">
    <property type="term" value="F:metal ion binding"/>
    <property type="evidence" value="ECO:0007669"/>
    <property type="project" value="UniProtKB-KW"/>
</dbReference>
<dbReference type="InterPro" id="IPR038249">
    <property type="entry name" value="PolIII_tau_V_sf"/>
</dbReference>
<evidence type="ECO:0000256" key="10">
    <source>
        <dbReference type="ARBA" id="ARBA00049244"/>
    </source>
</evidence>
<dbReference type="NCBIfam" id="NF005942">
    <property type="entry name" value="PRK07994.1"/>
    <property type="match status" value="1"/>
</dbReference>
<dbReference type="InterPro" id="IPR045085">
    <property type="entry name" value="HLD_clamp_pol_III_gamma_tau"/>
</dbReference>
<dbReference type="GO" id="GO:0009360">
    <property type="term" value="C:DNA polymerase III complex"/>
    <property type="evidence" value="ECO:0007669"/>
    <property type="project" value="InterPro"/>
</dbReference>
<dbReference type="NCBIfam" id="NF008975">
    <property type="entry name" value="PRK12323.1"/>
    <property type="match status" value="1"/>
</dbReference>
<gene>
    <name evidence="11" type="primary">dnaX</name>
    <name evidence="14" type="ORF">DDF84_011305</name>
</gene>
<evidence type="ECO:0000313" key="15">
    <source>
        <dbReference type="Proteomes" id="UP000253772"/>
    </source>
</evidence>
<dbReference type="GO" id="GO:0005524">
    <property type="term" value="F:ATP binding"/>
    <property type="evidence" value="ECO:0007669"/>
    <property type="project" value="UniProtKB-KW"/>
</dbReference>
<feature type="domain" description="AAA+ ATPase" evidence="13">
    <location>
        <begin position="37"/>
        <end position="184"/>
    </location>
</feature>
<protein>
    <recommendedName>
        <fullName evidence="11">DNA polymerase III subunit gamma/tau</fullName>
        <ecNumber evidence="11">2.7.7.7</ecNumber>
    </recommendedName>
</protein>
<dbReference type="CDD" id="cd18137">
    <property type="entry name" value="HLD_clamp_pol_III_gamma_tau"/>
    <property type="match status" value="1"/>
</dbReference>
<evidence type="ECO:0000256" key="12">
    <source>
        <dbReference type="SAM" id="MobiDB-lite"/>
    </source>
</evidence>
<dbReference type="InterPro" id="IPR022754">
    <property type="entry name" value="DNA_pol_III_gamma-3"/>
</dbReference>
<proteinExistence type="inferred from homology"/>
<dbReference type="GO" id="GO:0003887">
    <property type="term" value="F:DNA-directed DNA polymerase activity"/>
    <property type="evidence" value="ECO:0007669"/>
    <property type="project" value="UniProtKB-KW"/>
</dbReference>
<dbReference type="Pfam" id="PF13177">
    <property type="entry name" value="DNA_pol3_delta2"/>
    <property type="match status" value="1"/>
</dbReference>
<dbReference type="Pfam" id="PF22608">
    <property type="entry name" value="DNAX_ATPase_lid"/>
    <property type="match status" value="1"/>
</dbReference>
<evidence type="ECO:0000256" key="5">
    <source>
        <dbReference type="ARBA" id="ARBA00022723"/>
    </source>
</evidence>
<dbReference type="Gene3D" id="3.40.50.300">
    <property type="entry name" value="P-loop containing nucleotide triphosphate hydrolases"/>
    <property type="match status" value="1"/>
</dbReference>
<dbReference type="EC" id="2.7.7.7" evidence="11"/>
<evidence type="ECO:0000256" key="8">
    <source>
        <dbReference type="ARBA" id="ARBA00022840"/>
    </source>
</evidence>
<dbReference type="FunFam" id="3.40.50.300:FF:000014">
    <property type="entry name" value="DNA polymerase III subunit gamma/tau"/>
    <property type="match status" value="1"/>
</dbReference>
<dbReference type="SUPFAM" id="SSF52540">
    <property type="entry name" value="P-loop containing nucleoside triphosphate hydrolases"/>
    <property type="match status" value="1"/>
</dbReference>
<comment type="catalytic activity">
    <reaction evidence="10 11">
        <text>DNA(n) + a 2'-deoxyribonucleoside 5'-triphosphate = DNA(n+1) + diphosphate</text>
        <dbReference type="Rhea" id="RHEA:22508"/>
        <dbReference type="Rhea" id="RHEA-COMP:17339"/>
        <dbReference type="Rhea" id="RHEA-COMP:17340"/>
        <dbReference type="ChEBI" id="CHEBI:33019"/>
        <dbReference type="ChEBI" id="CHEBI:61560"/>
        <dbReference type="ChEBI" id="CHEBI:173112"/>
        <dbReference type="EC" id="2.7.7.7"/>
    </reaction>
</comment>
<evidence type="ECO:0000256" key="9">
    <source>
        <dbReference type="ARBA" id="ARBA00022932"/>
    </source>
</evidence>
<dbReference type="InterPro" id="IPR008921">
    <property type="entry name" value="DNA_pol3_clamp-load_cplx_C"/>
</dbReference>
<name>A0A482IPZ8_9BURK</name>
<evidence type="ECO:0000256" key="11">
    <source>
        <dbReference type="RuleBase" id="RU364063"/>
    </source>
</evidence>
<dbReference type="CDD" id="cd00009">
    <property type="entry name" value="AAA"/>
    <property type="match status" value="1"/>
</dbReference>
<dbReference type="Pfam" id="PF12169">
    <property type="entry name" value="DNA_pol3_gamma3"/>
    <property type="match status" value="1"/>
</dbReference>
<comment type="function">
    <text evidence="11">DNA polymerase III is a complex, multichain enzyme responsible for most of the replicative synthesis in bacteria. This DNA polymerase also exhibits 3' to 5' exonuclease activity.</text>
</comment>
<dbReference type="InterPro" id="IPR003593">
    <property type="entry name" value="AAA+_ATPase"/>
</dbReference>
<dbReference type="GO" id="GO:0006261">
    <property type="term" value="P:DNA-templated DNA replication"/>
    <property type="evidence" value="ECO:0007669"/>
    <property type="project" value="TreeGrafter"/>
</dbReference>
<dbReference type="Gene3D" id="1.10.8.60">
    <property type="match status" value="1"/>
</dbReference>
<dbReference type="Pfam" id="PF12170">
    <property type="entry name" value="DNA_pol3_tau_5"/>
    <property type="match status" value="1"/>
</dbReference>
<dbReference type="PANTHER" id="PTHR11669:SF0">
    <property type="entry name" value="PROTEIN STICHEL-LIKE 2"/>
    <property type="match status" value="1"/>
</dbReference>
<feature type="compositionally biased region" description="Low complexity" evidence="12">
    <location>
        <begin position="438"/>
        <end position="451"/>
    </location>
</feature>
<feature type="region of interest" description="Disordered" evidence="12">
    <location>
        <begin position="555"/>
        <end position="653"/>
    </location>
</feature>
<dbReference type="Gene3D" id="3.30.300.150">
    <property type="entry name" value="DNA polymerase III, tau subunit, domain V"/>
    <property type="match status" value="1"/>
</dbReference>
<dbReference type="SUPFAM" id="SSF48019">
    <property type="entry name" value="post-AAA+ oligomerization domain-like"/>
    <property type="match status" value="1"/>
</dbReference>
<dbReference type="InterPro" id="IPR021029">
    <property type="entry name" value="DNA_pol_III_tau_dom-5"/>
</dbReference>
<dbReference type="InterPro" id="IPR050238">
    <property type="entry name" value="DNA_Rep/Repair_Clamp_Loader"/>
</dbReference>
<keyword evidence="3 11" id="KW-0548">Nucleotidyltransferase</keyword>
<keyword evidence="5" id="KW-0479">Metal-binding</keyword>
<feature type="region of interest" description="Disordered" evidence="12">
    <location>
        <begin position="368"/>
        <end position="401"/>
    </location>
</feature>
<dbReference type="GO" id="GO:0003677">
    <property type="term" value="F:DNA binding"/>
    <property type="evidence" value="ECO:0007669"/>
    <property type="project" value="InterPro"/>
</dbReference>
<accession>A0A482IPZ8</accession>
<evidence type="ECO:0000256" key="1">
    <source>
        <dbReference type="ARBA" id="ARBA00006360"/>
    </source>
</evidence>
<dbReference type="SMART" id="SM00382">
    <property type="entry name" value="AAA"/>
    <property type="match status" value="1"/>
</dbReference>
<organism evidence="14 15">
    <name type="scientific">Cupriavidus metallidurans</name>
    <dbReference type="NCBI Taxonomy" id="119219"/>
    <lineage>
        <taxon>Bacteria</taxon>
        <taxon>Pseudomonadati</taxon>
        <taxon>Pseudomonadota</taxon>
        <taxon>Betaproteobacteria</taxon>
        <taxon>Burkholderiales</taxon>
        <taxon>Burkholderiaceae</taxon>
        <taxon>Cupriavidus</taxon>
    </lineage>
</organism>
<dbReference type="InterPro" id="IPR012763">
    <property type="entry name" value="DNA_pol_III_sug/sutau_N"/>
</dbReference>
<dbReference type="PANTHER" id="PTHR11669">
    <property type="entry name" value="REPLICATION FACTOR C / DNA POLYMERASE III GAMMA-TAU SUBUNIT"/>
    <property type="match status" value="1"/>
</dbReference>